<evidence type="ECO:0000256" key="2">
    <source>
        <dbReference type="ARBA" id="ARBA00007798"/>
    </source>
</evidence>
<keyword evidence="5" id="KW-0805">Transcription regulation</keyword>
<feature type="compositionally biased region" description="Polar residues" evidence="10">
    <location>
        <begin position="132"/>
        <end position="156"/>
    </location>
</feature>
<dbReference type="GO" id="GO:0006368">
    <property type="term" value="P:transcription elongation by RNA polymerase II"/>
    <property type="evidence" value="ECO:0007669"/>
    <property type="project" value="InterPro"/>
</dbReference>
<keyword evidence="4" id="KW-0597">Phosphoprotein</keyword>
<dbReference type="EMBL" id="DS234938">
    <property type="protein sequence ID" value="EDS35551.1"/>
    <property type="molecule type" value="Genomic_DNA"/>
</dbReference>
<protein>
    <recommendedName>
        <fullName evidence="3">Ell-associated factor Eaf</fullName>
    </recommendedName>
</protein>
<dbReference type="OMA" id="SSHMGKQ"/>
<dbReference type="GO" id="GO:0032783">
    <property type="term" value="C:super elongation complex"/>
    <property type="evidence" value="ECO:0007669"/>
    <property type="project" value="InterPro"/>
</dbReference>
<feature type="compositionally biased region" description="Low complexity" evidence="10">
    <location>
        <begin position="333"/>
        <end position="351"/>
    </location>
</feature>
<comment type="function">
    <text evidence="9">Promotes transcriptional elongation by Su(Tpl)/ELL. Essential for development.</text>
</comment>
<dbReference type="PANTHER" id="PTHR15970">
    <property type="entry name" value="ELL-ASSOCIATED FACTOR EAF"/>
    <property type="match status" value="1"/>
</dbReference>
<feature type="compositionally biased region" description="Polar residues" evidence="10">
    <location>
        <begin position="164"/>
        <end position="176"/>
    </location>
</feature>
<comment type="similarity">
    <text evidence="2">Belongs to the EAF family.</text>
</comment>
<reference evidence="13" key="2">
    <citation type="submission" date="2021-02" db="UniProtKB">
        <authorList>
            <consortium name="EnsemblMetazoa"/>
        </authorList>
    </citation>
    <scope>IDENTIFICATION</scope>
    <source>
        <strain evidence="13">JHB</strain>
    </source>
</reference>
<evidence type="ECO:0000313" key="14">
    <source>
        <dbReference type="Proteomes" id="UP000002320"/>
    </source>
</evidence>
<evidence type="ECO:0000256" key="5">
    <source>
        <dbReference type="ARBA" id="ARBA00023015"/>
    </source>
</evidence>
<feature type="region of interest" description="Disordered" evidence="10">
    <location>
        <begin position="114"/>
        <end position="183"/>
    </location>
</feature>
<evidence type="ECO:0000256" key="6">
    <source>
        <dbReference type="ARBA" id="ARBA00023159"/>
    </source>
</evidence>
<dbReference type="AlphaFoldDB" id="B0XLY3"/>
<comment type="subcellular location">
    <subcellularLocation>
        <location evidence="1">Nucleus</location>
    </subcellularLocation>
</comment>
<keyword evidence="8" id="KW-0539">Nucleus</keyword>
<keyword evidence="6" id="KW-0010">Activator</keyword>
<evidence type="ECO:0000256" key="8">
    <source>
        <dbReference type="ARBA" id="ARBA00023242"/>
    </source>
</evidence>
<feature type="compositionally biased region" description="Low complexity" evidence="10">
    <location>
        <begin position="255"/>
        <end position="269"/>
    </location>
</feature>
<dbReference type="InParanoid" id="B0XLY3"/>
<dbReference type="GO" id="GO:0003711">
    <property type="term" value="F:transcription elongation factor activity"/>
    <property type="evidence" value="ECO:0007669"/>
    <property type="project" value="TreeGrafter"/>
</dbReference>
<proteinExistence type="inferred from homology"/>
<dbReference type="VEuPathDB" id="VectorBase:CPIJ020269"/>
<dbReference type="Proteomes" id="UP000002320">
    <property type="component" value="Unassembled WGS sequence"/>
</dbReference>
<sequence>MRKMDNRLKLDSEVRELKLGSTFTNPNPRTVFHTLKYDFKPASVDTSKPATLEVGTNKQVTVTVPHNDSSGVPNTVFKGNQRDYTRKECVLIIDRVTGEITLEKLNSNVQVKKTRTENKVVQPPPPPPQIKVSENSTARLSSRTKITTGSRKNNPISLVPKHSPLQNSPSYPNKSPLSAPVWNANNTQQTLPSIPLIGLDDGNDFLPVPLRRSGVIPAMHQQPQSQHQHQQQQQQQSQHHGHNSMNNIGGGGGSSHHNNSHNSHNNSHGVNQQQPTGMNQHHQAQQQQQQQQHNPYSNNNHHNSNNNSESNNVEIGLPSLLGQASPPRDTGFSTGLLSSSSSDSSGSSDSDSGSESDSTTEDNNDSPVKDKQDIMVSKTNDSV</sequence>
<dbReference type="OrthoDB" id="125903at2759"/>
<evidence type="ECO:0000313" key="13">
    <source>
        <dbReference type="EnsemblMetazoa" id="CPIJ020269-PA"/>
    </source>
</evidence>
<keyword evidence="7" id="KW-0804">Transcription</keyword>
<feature type="domain" description="Transcription elongation factor Eaf N-terminal" evidence="11">
    <location>
        <begin position="16"/>
        <end position="116"/>
    </location>
</feature>
<dbReference type="eggNOG" id="KOG4795">
    <property type="taxonomic scope" value="Eukaryota"/>
</dbReference>
<evidence type="ECO:0000256" key="9">
    <source>
        <dbReference type="ARBA" id="ARBA00025617"/>
    </source>
</evidence>
<dbReference type="EnsemblMetazoa" id="CPIJ020269-RA">
    <property type="protein sequence ID" value="CPIJ020269-PA"/>
    <property type="gene ID" value="CPIJ020269"/>
</dbReference>
<feature type="region of interest" description="Disordered" evidence="10">
    <location>
        <begin position="219"/>
        <end position="383"/>
    </location>
</feature>
<evidence type="ECO:0000256" key="7">
    <source>
        <dbReference type="ARBA" id="ARBA00023163"/>
    </source>
</evidence>
<evidence type="ECO:0000256" key="10">
    <source>
        <dbReference type="SAM" id="MobiDB-lite"/>
    </source>
</evidence>
<dbReference type="InterPro" id="IPR019194">
    <property type="entry name" value="Tscrpt_elong_fac_Eaf_N"/>
</dbReference>
<evidence type="ECO:0000256" key="4">
    <source>
        <dbReference type="ARBA" id="ARBA00022553"/>
    </source>
</evidence>
<dbReference type="InterPro" id="IPR027093">
    <property type="entry name" value="EAF_fam"/>
</dbReference>
<dbReference type="HOGENOM" id="CLU_025755_2_0_1"/>
<evidence type="ECO:0000259" key="11">
    <source>
        <dbReference type="Pfam" id="PF09816"/>
    </source>
</evidence>
<feature type="compositionally biased region" description="Acidic residues" evidence="10">
    <location>
        <begin position="352"/>
        <end position="364"/>
    </location>
</feature>
<dbReference type="Pfam" id="PF09816">
    <property type="entry name" value="EAF"/>
    <property type="match status" value="1"/>
</dbReference>
<dbReference type="PANTHER" id="PTHR15970:SF2">
    <property type="entry name" value="ELL-ASSOCIATED FACTOR EAF"/>
    <property type="match status" value="1"/>
</dbReference>
<gene>
    <name evidence="13" type="primary">6054805</name>
    <name evidence="12" type="ORF">CpipJ_CPIJ020269</name>
</gene>
<evidence type="ECO:0000256" key="3">
    <source>
        <dbReference type="ARBA" id="ARBA00021452"/>
    </source>
</evidence>
<dbReference type="KEGG" id="cqu:CpipJ_CPIJ020269"/>
<keyword evidence="14" id="KW-1185">Reference proteome</keyword>
<dbReference type="VEuPathDB" id="VectorBase:CQUJHB004849"/>
<accession>B0XLY3</accession>
<reference evidence="12" key="1">
    <citation type="submission" date="2007-03" db="EMBL/GenBank/DDBJ databases">
        <title>Annotation of Culex pipiens quinquefasciatus.</title>
        <authorList>
            <consortium name="The Broad Institute Genome Sequencing Platform"/>
            <person name="Atkinson P.W."/>
            <person name="Hemingway J."/>
            <person name="Christensen B.M."/>
            <person name="Higgs S."/>
            <person name="Kodira C."/>
            <person name="Hannick L."/>
            <person name="Megy K."/>
            <person name="O'Leary S."/>
            <person name="Pearson M."/>
            <person name="Haas B.J."/>
            <person name="Mauceli E."/>
            <person name="Wortman J.R."/>
            <person name="Lee N.H."/>
            <person name="Guigo R."/>
            <person name="Stanke M."/>
            <person name="Alvarado L."/>
            <person name="Amedeo P."/>
            <person name="Antoine C.H."/>
            <person name="Arensburger P."/>
            <person name="Bidwell S.L."/>
            <person name="Crawford M."/>
            <person name="Camaro F."/>
            <person name="Devon K."/>
            <person name="Engels R."/>
            <person name="Hammond M."/>
            <person name="Howarth C."/>
            <person name="Koehrsen M."/>
            <person name="Lawson D."/>
            <person name="Montgomery P."/>
            <person name="Nene V."/>
            <person name="Nusbaum C."/>
            <person name="Puiu D."/>
            <person name="Romero-Severson J."/>
            <person name="Severson D.W."/>
            <person name="Shumway M."/>
            <person name="Sisk P."/>
            <person name="Stolte C."/>
            <person name="Zeng Q."/>
            <person name="Eisenstadt E."/>
            <person name="Fraser-Liggett C."/>
            <person name="Strausberg R."/>
            <person name="Galagan J."/>
            <person name="Birren B."/>
            <person name="Collins F.H."/>
        </authorList>
    </citation>
    <scope>NUCLEOTIDE SEQUENCE [LARGE SCALE GENOMIC DNA]</scope>
    <source>
        <strain evidence="12">JHB</strain>
    </source>
</reference>
<dbReference type="STRING" id="7176.B0XLY3"/>
<feature type="compositionally biased region" description="Low complexity" evidence="10">
    <location>
        <begin position="279"/>
        <end position="312"/>
    </location>
</feature>
<feature type="compositionally biased region" description="Low complexity" evidence="10">
    <location>
        <begin position="220"/>
        <end position="247"/>
    </location>
</feature>
<name>B0XLY3_CULQU</name>
<organism>
    <name type="scientific">Culex quinquefasciatus</name>
    <name type="common">Southern house mosquito</name>
    <name type="synonym">Culex pungens</name>
    <dbReference type="NCBI Taxonomy" id="7176"/>
    <lineage>
        <taxon>Eukaryota</taxon>
        <taxon>Metazoa</taxon>
        <taxon>Ecdysozoa</taxon>
        <taxon>Arthropoda</taxon>
        <taxon>Hexapoda</taxon>
        <taxon>Insecta</taxon>
        <taxon>Pterygota</taxon>
        <taxon>Neoptera</taxon>
        <taxon>Endopterygota</taxon>
        <taxon>Diptera</taxon>
        <taxon>Nematocera</taxon>
        <taxon>Culicoidea</taxon>
        <taxon>Culicidae</taxon>
        <taxon>Culicinae</taxon>
        <taxon>Culicini</taxon>
        <taxon>Culex</taxon>
        <taxon>Culex</taxon>
    </lineage>
</organism>
<evidence type="ECO:0000313" key="12">
    <source>
        <dbReference type="EMBL" id="EDS35551.1"/>
    </source>
</evidence>
<evidence type="ECO:0000256" key="1">
    <source>
        <dbReference type="ARBA" id="ARBA00004123"/>
    </source>
</evidence>